<dbReference type="InterPro" id="IPR013534">
    <property type="entry name" value="Starch_synth_cat_dom"/>
</dbReference>
<dbReference type="PANTHER" id="PTHR45825">
    <property type="entry name" value="GRANULE-BOUND STARCH SYNTHASE 1, CHLOROPLASTIC/AMYLOPLASTIC"/>
    <property type="match status" value="1"/>
</dbReference>
<keyword evidence="4" id="KW-0808">Transferase</keyword>
<feature type="domain" description="Starch synthase catalytic" evidence="5">
    <location>
        <begin position="27"/>
        <end position="249"/>
    </location>
</feature>
<dbReference type="EC" id="2.4.1.21" evidence="2"/>
<protein>
    <recommendedName>
        <fullName evidence="2">starch synthase</fullName>
        <ecNumber evidence="2">2.4.1.21</ecNumber>
    </recommendedName>
</protein>
<gene>
    <name evidence="6" type="ORF">SAMN05661096_01272</name>
</gene>
<evidence type="ECO:0000313" key="7">
    <source>
        <dbReference type="Proteomes" id="UP000193804"/>
    </source>
</evidence>
<evidence type="ECO:0000256" key="3">
    <source>
        <dbReference type="ARBA" id="ARBA00022676"/>
    </source>
</evidence>
<dbReference type="Proteomes" id="UP000193804">
    <property type="component" value="Unassembled WGS sequence"/>
</dbReference>
<dbReference type="Pfam" id="PF08323">
    <property type="entry name" value="Glyco_transf_5"/>
    <property type="match status" value="1"/>
</dbReference>
<evidence type="ECO:0000313" key="6">
    <source>
        <dbReference type="EMBL" id="SMG22241.1"/>
    </source>
</evidence>
<reference evidence="7" key="1">
    <citation type="submission" date="2017-04" db="EMBL/GenBank/DDBJ databases">
        <authorList>
            <person name="Varghese N."/>
            <person name="Submissions S."/>
        </authorList>
    </citation>
    <scope>NUCLEOTIDE SEQUENCE [LARGE SCALE GENOMIC DNA]</scope>
    <source>
        <strain evidence="7">DSM 4125</strain>
    </source>
</reference>
<proteinExistence type="predicted"/>
<name>A0A1X7J475_9BACT</name>
<sequence>MESEYFFVFLCFVYELIKSNKHMSKLRILYVANEINPFLKTSEVAEFVRKLPQAMQERGMEIRILVPRFGLINERKNRLHEVVRLSGINISVGEEEKPLIIKVASIPNAKLQVYFIDNEDYFQRKFVFHDKENNFYPDNDERAIFFCKGALETVKKLGWAPDVVHCNDWMTSLIPMYLKTTYKNDPIFKDAKSVFTVYNTEFSHKFGTDLVDKVKMLDIEDSMLSNLESADYEGFIKIGAEYADAVIKAGDEFKENLDELFSTFDKEKKVDTIEKGEDFEESYFNLYTELAG</sequence>
<evidence type="ECO:0000256" key="2">
    <source>
        <dbReference type="ARBA" id="ARBA00012588"/>
    </source>
</evidence>
<dbReference type="GO" id="GO:0009011">
    <property type="term" value="F:alpha-1,4-glucan glucosyltransferase (ADP-glucose donor) activity"/>
    <property type="evidence" value="ECO:0007669"/>
    <property type="project" value="UniProtKB-EC"/>
</dbReference>
<evidence type="ECO:0000256" key="4">
    <source>
        <dbReference type="ARBA" id="ARBA00022679"/>
    </source>
</evidence>
<dbReference type="Gene3D" id="3.40.50.2000">
    <property type="entry name" value="Glycogen Phosphorylase B"/>
    <property type="match status" value="1"/>
</dbReference>
<dbReference type="PANTHER" id="PTHR45825:SF11">
    <property type="entry name" value="ALPHA AMYLASE DOMAIN-CONTAINING PROTEIN"/>
    <property type="match status" value="1"/>
</dbReference>
<organism evidence="6 7">
    <name type="scientific">Marivirga sericea</name>
    <dbReference type="NCBI Taxonomy" id="1028"/>
    <lineage>
        <taxon>Bacteria</taxon>
        <taxon>Pseudomonadati</taxon>
        <taxon>Bacteroidota</taxon>
        <taxon>Cytophagia</taxon>
        <taxon>Cytophagales</taxon>
        <taxon>Marivirgaceae</taxon>
        <taxon>Marivirga</taxon>
    </lineage>
</organism>
<keyword evidence="3" id="KW-0328">Glycosyltransferase</keyword>
<keyword evidence="7" id="KW-1185">Reference proteome</keyword>
<accession>A0A1X7J475</accession>
<dbReference type="STRING" id="1028.SAMN05661096_01272"/>
<evidence type="ECO:0000259" key="5">
    <source>
        <dbReference type="Pfam" id="PF08323"/>
    </source>
</evidence>
<dbReference type="EMBL" id="FXAW01000002">
    <property type="protein sequence ID" value="SMG22241.1"/>
    <property type="molecule type" value="Genomic_DNA"/>
</dbReference>
<evidence type="ECO:0000256" key="1">
    <source>
        <dbReference type="ARBA" id="ARBA00001478"/>
    </source>
</evidence>
<comment type="catalytic activity">
    <reaction evidence="1">
        <text>[(1-&gt;4)-alpha-D-glucosyl](n) + ADP-alpha-D-glucose = [(1-&gt;4)-alpha-D-glucosyl](n+1) + ADP + H(+)</text>
        <dbReference type="Rhea" id="RHEA:18189"/>
        <dbReference type="Rhea" id="RHEA-COMP:9584"/>
        <dbReference type="Rhea" id="RHEA-COMP:9587"/>
        <dbReference type="ChEBI" id="CHEBI:15378"/>
        <dbReference type="ChEBI" id="CHEBI:15444"/>
        <dbReference type="ChEBI" id="CHEBI:57498"/>
        <dbReference type="ChEBI" id="CHEBI:456216"/>
        <dbReference type="EC" id="2.4.1.21"/>
    </reaction>
</comment>
<dbReference type="SUPFAM" id="SSF53756">
    <property type="entry name" value="UDP-Glycosyltransferase/glycogen phosphorylase"/>
    <property type="match status" value="1"/>
</dbReference>
<dbReference type="AlphaFoldDB" id="A0A1X7J475"/>